<dbReference type="PROSITE" id="PS00059">
    <property type="entry name" value="ADH_ZINC"/>
    <property type="match status" value="1"/>
</dbReference>
<gene>
    <name evidence="9" type="ORF">RCL2_000574700</name>
    <name evidence="8" type="ORF">RclHR1_01130021</name>
</gene>
<proteinExistence type="inferred from homology"/>
<sequence>MQAITFQDPFKVVVKTVDIPKIIEPTDVIVKITVSGLCGSDLHIYRANEKGMDKGTTMGHEFVGIIHEIGDAVTTLSVGERVFSPFTTSCDSCFYCKRGVTCRCEKGQLYGCVSNGKGIQGAQAEYIRVPLASTTLVKVPQDVTDNVALLLGDVLSTGYFCAENGLGHEFNDNDHVVVIGCGPVGLMTIASAFFLGAKSVFAVDCVEERLKIAQEFGATVIDFVKCNPVNKIKELTDGRGADVVLEVVGNPAALDLAFNSLRPGGVISSVGVHNSTTFPFSPASGYDKNLTYKSGRCPVKHVLTKSIPLALSKKFDFEKIITHTLKLSDGEKAYNIFDKKLEGCIKVVFKI</sequence>
<evidence type="ECO:0000256" key="1">
    <source>
        <dbReference type="ARBA" id="ARBA00001947"/>
    </source>
</evidence>
<evidence type="ECO:0000313" key="8">
    <source>
        <dbReference type="EMBL" id="GBB84726.1"/>
    </source>
</evidence>
<dbReference type="OrthoDB" id="3941538at2759"/>
<dbReference type="Pfam" id="PF00107">
    <property type="entry name" value="ADH_zinc_N"/>
    <property type="match status" value="1"/>
</dbReference>
<comment type="similarity">
    <text evidence="5">Belongs to the zinc-containing alcohol dehydrogenase family.</text>
</comment>
<dbReference type="InterPro" id="IPR011032">
    <property type="entry name" value="GroES-like_sf"/>
</dbReference>
<reference evidence="8 10" key="1">
    <citation type="submission" date="2017-11" db="EMBL/GenBank/DDBJ databases">
        <title>The genome of Rhizophagus clarus HR1 reveals common genetic basis of auxotrophy among arbuscular mycorrhizal fungi.</title>
        <authorList>
            <person name="Kobayashi Y."/>
        </authorList>
    </citation>
    <scope>NUCLEOTIDE SEQUENCE [LARGE SCALE GENOMIC DNA]</scope>
    <source>
        <strain evidence="8 10">HR1</strain>
    </source>
</reference>
<dbReference type="PANTHER" id="PTHR42813">
    <property type="entry name" value="ZINC-TYPE ALCOHOL DEHYDROGENASE-LIKE"/>
    <property type="match status" value="1"/>
</dbReference>
<dbReference type="Proteomes" id="UP000615446">
    <property type="component" value="Unassembled WGS sequence"/>
</dbReference>
<dbReference type="InterPro" id="IPR036291">
    <property type="entry name" value="NAD(P)-bd_dom_sf"/>
</dbReference>
<evidence type="ECO:0000256" key="2">
    <source>
        <dbReference type="ARBA" id="ARBA00022723"/>
    </source>
</evidence>
<evidence type="ECO:0000313" key="10">
    <source>
        <dbReference type="Proteomes" id="UP000247702"/>
    </source>
</evidence>
<comment type="caution">
    <text evidence="8">The sequence shown here is derived from an EMBL/GenBank/DDBJ whole genome shotgun (WGS) entry which is preliminary data.</text>
</comment>
<dbReference type="EMBL" id="BLAL01000037">
    <property type="protein sequence ID" value="GES78441.1"/>
    <property type="molecule type" value="Genomic_DNA"/>
</dbReference>
<feature type="domain" description="Alcohol dehydrogenase-like N-terminal" evidence="7">
    <location>
        <begin position="25"/>
        <end position="140"/>
    </location>
</feature>
<protein>
    <submittedName>
        <fullName evidence="9">Zinc-binding dehydrogenase</fullName>
    </submittedName>
</protein>
<dbReference type="SUPFAM" id="SSF51735">
    <property type="entry name" value="NAD(P)-binding Rossmann-fold domains"/>
    <property type="match status" value="1"/>
</dbReference>
<dbReference type="InterPro" id="IPR013149">
    <property type="entry name" value="ADH-like_C"/>
</dbReference>
<dbReference type="STRING" id="94130.A0A2Z6QWW0"/>
<dbReference type="Gene3D" id="3.90.180.10">
    <property type="entry name" value="Medium-chain alcohol dehydrogenases, catalytic domain"/>
    <property type="match status" value="1"/>
</dbReference>
<dbReference type="CDD" id="cd08284">
    <property type="entry name" value="FDH_like_2"/>
    <property type="match status" value="1"/>
</dbReference>
<name>A0A2Z6QWW0_9GLOM</name>
<accession>A0A2Z6QWW0</accession>
<dbReference type="InterPro" id="IPR013154">
    <property type="entry name" value="ADH-like_N"/>
</dbReference>
<dbReference type="InterPro" id="IPR002328">
    <property type="entry name" value="ADH_Zn_CS"/>
</dbReference>
<dbReference type="SUPFAM" id="SSF50129">
    <property type="entry name" value="GroES-like"/>
    <property type="match status" value="1"/>
</dbReference>
<dbReference type="EMBL" id="BEXD01000147">
    <property type="protein sequence ID" value="GBB84726.1"/>
    <property type="molecule type" value="Genomic_DNA"/>
</dbReference>
<keyword evidence="3 5" id="KW-0862">Zinc</keyword>
<evidence type="ECO:0000313" key="9">
    <source>
        <dbReference type="EMBL" id="GES78441.1"/>
    </source>
</evidence>
<keyword evidence="10" id="KW-1185">Reference proteome</keyword>
<evidence type="ECO:0000259" key="6">
    <source>
        <dbReference type="Pfam" id="PF00107"/>
    </source>
</evidence>
<dbReference type="PANTHER" id="PTHR42813:SF2">
    <property type="entry name" value="DEHYDROGENASE, ZINC-CONTAINING, PUTATIVE (AFU_ORTHOLOGUE AFUA_2G02810)-RELATED"/>
    <property type="match status" value="1"/>
</dbReference>
<dbReference type="Proteomes" id="UP000247702">
    <property type="component" value="Unassembled WGS sequence"/>
</dbReference>
<dbReference type="Pfam" id="PF08240">
    <property type="entry name" value="ADH_N"/>
    <property type="match status" value="1"/>
</dbReference>
<dbReference type="GO" id="GO:0008270">
    <property type="term" value="F:zinc ion binding"/>
    <property type="evidence" value="ECO:0007669"/>
    <property type="project" value="InterPro"/>
</dbReference>
<dbReference type="Gene3D" id="3.40.50.720">
    <property type="entry name" value="NAD(P)-binding Rossmann-like Domain"/>
    <property type="match status" value="1"/>
</dbReference>
<organism evidence="8 10">
    <name type="scientific">Rhizophagus clarus</name>
    <dbReference type="NCBI Taxonomy" id="94130"/>
    <lineage>
        <taxon>Eukaryota</taxon>
        <taxon>Fungi</taxon>
        <taxon>Fungi incertae sedis</taxon>
        <taxon>Mucoromycota</taxon>
        <taxon>Glomeromycotina</taxon>
        <taxon>Glomeromycetes</taxon>
        <taxon>Glomerales</taxon>
        <taxon>Glomeraceae</taxon>
        <taxon>Rhizophagus</taxon>
    </lineage>
</organism>
<evidence type="ECO:0000256" key="3">
    <source>
        <dbReference type="ARBA" id="ARBA00022833"/>
    </source>
</evidence>
<evidence type="ECO:0000256" key="5">
    <source>
        <dbReference type="RuleBase" id="RU361277"/>
    </source>
</evidence>
<dbReference type="AlphaFoldDB" id="A0A2Z6QWW0"/>
<dbReference type="GO" id="GO:0016491">
    <property type="term" value="F:oxidoreductase activity"/>
    <property type="evidence" value="ECO:0007669"/>
    <property type="project" value="UniProtKB-KW"/>
</dbReference>
<evidence type="ECO:0000256" key="4">
    <source>
        <dbReference type="ARBA" id="ARBA00023002"/>
    </source>
</evidence>
<reference evidence="9" key="2">
    <citation type="submission" date="2019-10" db="EMBL/GenBank/DDBJ databases">
        <title>Conservation and host-specific expression of non-tandemly repeated heterogenous ribosome RNA gene in arbuscular mycorrhizal fungi.</title>
        <authorList>
            <person name="Maeda T."/>
            <person name="Kobayashi Y."/>
            <person name="Nakagawa T."/>
            <person name="Ezawa T."/>
            <person name="Yamaguchi K."/>
            <person name="Bino T."/>
            <person name="Nishimoto Y."/>
            <person name="Shigenobu S."/>
            <person name="Kawaguchi M."/>
        </authorList>
    </citation>
    <scope>NUCLEOTIDE SEQUENCE</scope>
    <source>
        <strain evidence="9">HR1</strain>
    </source>
</reference>
<keyword evidence="2 5" id="KW-0479">Metal-binding</keyword>
<evidence type="ECO:0000259" key="7">
    <source>
        <dbReference type="Pfam" id="PF08240"/>
    </source>
</evidence>
<feature type="domain" description="Alcohol dehydrogenase-like C-terminal" evidence="6">
    <location>
        <begin position="183"/>
        <end position="292"/>
    </location>
</feature>
<comment type="cofactor">
    <cofactor evidence="1 5">
        <name>Zn(2+)</name>
        <dbReference type="ChEBI" id="CHEBI:29105"/>
    </cofactor>
</comment>
<keyword evidence="4" id="KW-0560">Oxidoreductase</keyword>